<keyword evidence="18" id="KW-1185">Reference proteome</keyword>
<keyword evidence="10 14" id="KW-0106">Calcium</keyword>
<feature type="binding site" evidence="14">
    <location>
        <position position="166"/>
    </location>
    <ligand>
        <name>Ca(2+)</name>
        <dbReference type="ChEBI" id="CHEBI:29108"/>
        <label>3</label>
    </ligand>
</feature>
<evidence type="ECO:0000256" key="1">
    <source>
        <dbReference type="ARBA" id="ARBA00004498"/>
    </source>
</evidence>
<reference evidence="17" key="3">
    <citation type="submission" date="2025-09" db="UniProtKB">
        <authorList>
            <consortium name="Ensembl"/>
        </authorList>
    </citation>
    <scope>IDENTIFICATION</scope>
</reference>
<evidence type="ECO:0000256" key="9">
    <source>
        <dbReference type="ARBA" id="ARBA00022833"/>
    </source>
</evidence>
<dbReference type="InterPro" id="IPR021190">
    <property type="entry name" value="Pept_M10A"/>
</dbReference>
<dbReference type="InterPro" id="IPR024079">
    <property type="entry name" value="MetalloPept_cat_dom_sf"/>
</dbReference>
<reference evidence="17 18" key="1">
    <citation type="journal article" date="2007" name="Nature">
        <title>Genome of the marsupial Monodelphis domestica reveals innovation in non-coding sequences.</title>
        <authorList>
            <person name="Mikkelsen T.S."/>
            <person name="Wakefield M.J."/>
            <person name="Aken B."/>
            <person name="Amemiya C.T."/>
            <person name="Chang J.L."/>
            <person name="Duke S."/>
            <person name="Garber M."/>
            <person name="Gentles A.J."/>
            <person name="Goodstadt L."/>
            <person name="Heger A."/>
            <person name="Jurka J."/>
            <person name="Kamal M."/>
            <person name="Mauceli E."/>
            <person name="Searle S.M."/>
            <person name="Sharpe T."/>
            <person name="Baker M.L."/>
            <person name="Batzer M.A."/>
            <person name="Benos P.V."/>
            <person name="Belov K."/>
            <person name="Clamp M."/>
            <person name="Cook A."/>
            <person name="Cuff J."/>
            <person name="Das R."/>
            <person name="Davidow L."/>
            <person name="Deakin J.E."/>
            <person name="Fazzari M.J."/>
            <person name="Glass J.L."/>
            <person name="Grabherr M."/>
            <person name="Greally J.M."/>
            <person name="Gu W."/>
            <person name="Hore T.A."/>
            <person name="Huttley G.A."/>
            <person name="Kleber M."/>
            <person name="Jirtle R.L."/>
            <person name="Koina E."/>
            <person name="Lee J.T."/>
            <person name="Mahony S."/>
            <person name="Marra M.A."/>
            <person name="Miller R.D."/>
            <person name="Nicholls R.D."/>
            <person name="Oda M."/>
            <person name="Papenfuss A.T."/>
            <person name="Parra Z.E."/>
            <person name="Pollock D.D."/>
            <person name="Ray D.A."/>
            <person name="Schein J.E."/>
            <person name="Speed T.P."/>
            <person name="Thompson K."/>
            <person name="VandeBerg J.L."/>
            <person name="Wade C.M."/>
            <person name="Walker J.A."/>
            <person name="Waters P.D."/>
            <person name="Webber C."/>
            <person name="Weidman J.R."/>
            <person name="Xie X."/>
            <person name="Zody M.C."/>
            <person name="Baldwin J."/>
            <person name="Abdouelleil A."/>
            <person name="Abdulkadir J."/>
            <person name="Abebe A."/>
            <person name="Abera B."/>
            <person name="Abreu J."/>
            <person name="Acer S.C."/>
            <person name="Aftuck L."/>
            <person name="Alexander A."/>
            <person name="An P."/>
            <person name="Anderson E."/>
            <person name="Anderson S."/>
            <person name="Arachi H."/>
            <person name="Azer M."/>
            <person name="Bachantsang P."/>
            <person name="Barry A."/>
            <person name="Bayul T."/>
            <person name="Berlin A."/>
            <person name="Bessette D."/>
            <person name="Bloom T."/>
            <person name="Bloom T."/>
            <person name="Boguslavskiy L."/>
            <person name="Bonnet C."/>
            <person name="Boukhgalter B."/>
            <person name="Bourzgui I."/>
            <person name="Brown A."/>
            <person name="Cahill P."/>
            <person name="Channer S."/>
            <person name="Cheshatsang Y."/>
            <person name="Chuda L."/>
            <person name="Citroen M."/>
            <person name="Collymore A."/>
            <person name="Cooke P."/>
            <person name="Costello M."/>
            <person name="D'Aco K."/>
            <person name="Daza R."/>
            <person name="De Haan G."/>
            <person name="DeGray S."/>
            <person name="DeMaso C."/>
            <person name="Dhargay N."/>
            <person name="Dooley K."/>
            <person name="Dooley E."/>
            <person name="Doricent M."/>
            <person name="Dorje P."/>
            <person name="Dorjee K."/>
            <person name="Dupes A."/>
            <person name="Elong R."/>
            <person name="Falk J."/>
            <person name="Farina A."/>
            <person name="Faro S."/>
            <person name="Ferguson D."/>
            <person name="Fisher S."/>
            <person name="Foley C.D."/>
            <person name="Franke A."/>
            <person name="Friedrich D."/>
            <person name="Gadbois L."/>
            <person name="Gearin G."/>
            <person name="Gearin C.R."/>
            <person name="Giannoukos G."/>
            <person name="Goode T."/>
            <person name="Graham J."/>
            <person name="Grandbois E."/>
            <person name="Grewal S."/>
            <person name="Gyaltsen K."/>
            <person name="Hafez N."/>
            <person name="Hagos B."/>
            <person name="Hall J."/>
            <person name="Henson C."/>
            <person name="Hollinger A."/>
            <person name="Honan T."/>
            <person name="Huard M.D."/>
            <person name="Hughes L."/>
            <person name="Hurhula B."/>
            <person name="Husby M.E."/>
            <person name="Kamat A."/>
            <person name="Kanga B."/>
            <person name="Kashin S."/>
            <person name="Khazanovich D."/>
            <person name="Kisner P."/>
            <person name="Lance K."/>
            <person name="Lara M."/>
            <person name="Lee W."/>
            <person name="Lennon N."/>
            <person name="Letendre F."/>
            <person name="LeVine R."/>
            <person name="Lipovsky A."/>
            <person name="Liu X."/>
            <person name="Liu J."/>
            <person name="Liu S."/>
            <person name="Lokyitsang T."/>
            <person name="Lokyitsang Y."/>
            <person name="Lubonja R."/>
            <person name="Lui A."/>
            <person name="MacDonald P."/>
            <person name="Magnisalis V."/>
            <person name="Maru K."/>
            <person name="Matthews C."/>
            <person name="McCusker W."/>
            <person name="McDonough S."/>
            <person name="Mehta T."/>
            <person name="Meldrim J."/>
            <person name="Meneus L."/>
            <person name="Mihai O."/>
            <person name="Mihalev A."/>
            <person name="Mihova T."/>
            <person name="Mittelman R."/>
            <person name="Mlenga V."/>
            <person name="Montmayeur A."/>
            <person name="Mulrain L."/>
            <person name="Navidi A."/>
            <person name="Naylor J."/>
            <person name="Negash T."/>
            <person name="Nguyen T."/>
            <person name="Nguyen N."/>
            <person name="Nicol R."/>
            <person name="Norbu C."/>
            <person name="Norbu N."/>
            <person name="Novod N."/>
            <person name="O'Neill B."/>
            <person name="Osman S."/>
            <person name="Markiewicz E."/>
            <person name="Oyono O.L."/>
            <person name="Patti C."/>
            <person name="Phunkhang P."/>
            <person name="Pierre F."/>
            <person name="Priest M."/>
            <person name="Raghuraman S."/>
            <person name="Rege F."/>
            <person name="Reyes R."/>
            <person name="Rise C."/>
            <person name="Rogov P."/>
            <person name="Ross K."/>
            <person name="Ryan E."/>
            <person name="Settipalli S."/>
            <person name="Shea T."/>
            <person name="Sherpa N."/>
            <person name="Shi L."/>
            <person name="Shih D."/>
            <person name="Sparrow T."/>
            <person name="Spaulding J."/>
            <person name="Stalker J."/>
            <person name="Stange-Thomann N."/>
            <person name="Stavropoulos S."/>
            <person name="Stone C."/>
            <person name="Strader C."/>
            <person name="Tesfaye S."/>
            <person name="Thomson T."/>
            <person name="Thoulutsang Y."/>
            <person name="Thoulutsang D."/>
            <person name="Topham K."/>
            <person name="Topping I."/>
            <person name="Tsamla T."/>
            <person name="Vassiliev H."/>
            <person name="Vo A."/>
            <person name="Wangchuk T."/>
            <person name="Wangdi T."/>
            <person name="Weiand M."/>
            <person name="Wilkinson J."/>
            <person name="Wilson A."/>
            <person name="Yadav S."/>
            <person name="Young G."/>
            <person name="Yu Q."/>
            <person name="Zembek L."/>
            <person name="Zhong D."/>
            <person name="Zimmer A."/>
            <person name="Zwirko Z."/>
            <person name="Jaffe D.B."/>
            <person name="Alvarez P."/>
            <person name="Brockman W."/>
            <person name="Butler J."/>
            <person name="Chin C."/>
            <person name="Gnerre S."/>
            <person name="MacCallum I."/>
            <person name="Graves J.A."/>
            <person name="Ponting C.P."/>
            <person name="Breen M."/>
            <person name="Samollow P.B."/>
            <person name="Lander E.S."/>
            <person name="Lindblad-Toh K."/>
        </authorList>
    </citation>
    <scope>NUCLEOTIDE SEQUENCE [LARGE SCALE GENOMIC DNA]</scope>
</reference>
<accession>K7E0A2</accession>
<feature type="binding site" evidence="14">
    <location>
        <position position="223"/>
    </location>
    <ligand>
        <name>Zn(2+)</name>
        <dbReference type="ChEBI" id="CHEBI:29105"/>
        <label>2</label>
        <note>catalytic</note>
    </ligand>
</feature>
<proteinExistence type="inferred from homology"/>
<keyword evidence="3" id="KW-0964">Secreted</keyword>
<feature type="binding site" evidence="14">
    <location>
        <position position="193"/>
    </location>
    <ligand>
        <name>Ca(2+)</name>
        <dbReference type="ChEBI" id="CHEBI:29108"/>
        <label>3</label>
    </ligand>
</feature>
<dbReference type="SUPFAM" id="SSF55486">
    <property type="entry name" value="Metalloproteases ('zincins'), catalytic domain"/>
    <property type="match status" value="1"/>
</dbReference>
<feature type="domain" description="Peptidase metallopeptidase" evidence="16">
    <location>
        <begin position="96"/>
        <end position="259"/>
    </location>
</feature>
<evidence type="ECO:0000256" key="10">
    <source>
        <dbReference type="ARBA" id="ARBA00022837"/>
    </source>
</evidence>
<feature type="binding site" evidence="14">
    <location>
        <position position="217"/>
    </location>
    <ligand>
        <name>Zn(2+)</name>
        <dbReference type="ChEBI" id="CHEBI:29105"/>
        <label>2</label>
        <note>catalytic</note>
    </ligand>
</feature>
<dbReference type="GO" id="GO:0031012">
    <property type="term" value="C:extracellular matrix"/>
    <property type="evidence" value="ECO:0007669"/>
    <property type="project" value="InterPro"/>
</dbReference>
<dbReference type="OMA" id="FLPWCFT"/>
<dbReference type="InterPro" id="IPR021158">
    <property type="entry name" value="Pept_M10A_Zn_BS"/>
</dbReference>
<dbReference type="InterPro" id="IPR033739">
    <property type="entry name" value="M10A_MMP"/>
</dbReference>
<evidence type="ECO:0000256" key="2">
    <source>
        <dbReference type="ARBA" id="ARBA00010370"/>
    </source>
</evidence>
<dbReference type="FunCoup" id="K7E0A2">
    <property type="interactions" value="2"/>
</dbReference>
<dbReference type="GO" id="GO:0006508">
    <property type="term" value="P:proteolysis"/>
    <property type="evidence" value="ECO:0007669"/>
    <property type="project" value="UniProtKB-KW"/>
</dbReference>
<evidence type="ECO:0000256" key="6">
    <source>
        <dbReference type="ARBA" id="ARBA00022723"/>
    </source>
</evidence>
<dbReference type="SMART" id="SM00235">
    <property type="entry name" value="ZnMc"/>
    <property type="match status" value="1"/>
</dbReference>
<dbReference type="GeneTree" id="ENSGT00940000160903"/>
<protein>
    <submittedName>
        <fullName evidence="17">Matrix metallopeptidase 26</fullName>
    </submittedName>
</protein>
<dbReference type="HOGENOM" id="CLU_015489_4_1_1"/>
<keyword evidence="6 14" id="KW-0479">Metal-binding</keyword>
<dbReference type="Proteomes" id="UP000002280">
    <property type="component" value="Chromosome 4"/>
</dbReference>
<feature type="binding site" evidence="14">
    <location>
        <position position="178"/>
    </location>
    <ligand>
        <name>Zn(2+)</name>
        <dbReference type="ChEBI" id="CHEBI:29105"/>
        <label>1</label>
    </ligand>
</feature>
<feature type="binding site" evidence="14">
    <location>
        <position position="213"/>
    </location>
    <ligand>
        <name>Zn(2+)</name>
        <dbReference type="ChEBI" id="CHEBI:29105"/>
        <label>2</label>
        <note>catalytic</note>
    </ligand>
</feature>
<dbReference type="Gene3D" id="3.40.390.10">
    <property type="entry name" value="Collagenase (Catalytic Domain)"/>
    <property type="match status" value="1"/>
</dbReference>
<dbReference type="InterPro" id="IPR006026">
    <property type="entry name" value="Peptidase_Metallo"/>
</dbReference>
<dbReference type="GO" id="GO:0008270">
    <property type="term" value="F:zinc ion binding"/>
    <property type="evidence" value="ECO:0007669"/>
    <property type="project" value="InterPro"/>
</dbReference>
<feature type="binding site" evidence="14">
    <location>
        <position position="149"/>
    </location>
    <ligand>
        <name>Ca(2+)</name>
        <dbReference type="ChEBI" id="CHEBI:29108"/>
        <label>2</label>
    </ligand>
</feature>
<keyword evidence="8" id="KW-0378">Hydrolase</keyword>
<feature type="active site" evidence="13">
    <location>
        <position position="214"/>
    </location>
</feature>
<dbReference type="InterPro" id="IPR036365">
    <property type="entry name" value="PGBD-like_sf"/>
</dbReference>
<comment type="cofactor">
    <cofactor evidence="14">
        <name>Zn(2+)</name>
        <dbReference type="ChEBI" id="CHEBI:29105"/>
    </cofactor>
    <text evidence="14">Binds 2 Zn(2+) ions per subunit.</text>
</comment>
<keyword evidence="9 14" id="KW-0862">Zinc</keyword>
<dbReference type="PRINTS" id="PR00138">
    <property type="entry name" value="MATRIXIN"/>
</dbReference>
<dbReference type="PANTHER" id="PTHR10201">
    <property type="entry name" value="MATRIX METALLOPROTEINASE"/>
    <property type="match status" value="1"/>
</dbReference>
<comment type="subcellular location">
    <subcellularLocation>
        <location evidence="1">Secreted</location>
        <location evidence="1">Extracellular space</location>
        <location evidence="1">Extracellular matrix</location>
    </subcellularLocation>
</comment>
<organism evidence="17 18">
    <name type="scientific">Monodelphis domestica</name>
    <name type="common">Gray short-tailed opossum</name>
    <dbReference type="NCBI Taxonomy" id="13616"/>
    <lineage>
        <taxon>Eukaryota</taxon>
        <taxon>Metazoa</taxon>
        <taxon>Chordata</taxon>
        <taxon>Craniata</taxon>
        <taxon>Vertebrata</taxon>
        <taxon>Euteleostomi</taxon>
        <taxon>Mammalia</taxon>
        <taxon>Metatheria</taxon>
        <taxon>Didelphimorphia</taxon>
        <taxon>Didelphidae</taxon>
        <taxon>Monodelphis</taxon>
    </lineage>
</organism>
<dbReference type="InterPro" id="IPR001818">
    <property type="entry name" value="Pept_M10_metallopeptidase"/>
</dbReference>
<evidence type="ECO:0000259" key="16">
    <source>
        <dbReference type="SMART" id="SM00235"/>
    </source>
</evidence>
<feature type="binding site" evidence="14">
    <location>
        <position position="159"/>
    </location>
    <ligand>
        <name>Zn(2+)</name>
        <dbReference type="ChEBI" id="CHEBI:29105"/>
        <label>1</label>
    </ligand>
</feature>
<evidence type="ECO:0000256" key="8">
    <source>
        <dbReference type="ARBA" id="ARBA00022801"/>
    </source>
</evidence>
<evidence type="ECO:0000256" key="14">
    <source>
        <dbReference type="PIRSR" id="PIRSR621190-2"/>
    </source>
</evidence>
<sequence>MLPILLAFAIFLPWGLSFPVIPKALQDDLNFFQDYFHQFFFTKEESQKYSLEDQLRFLQHFFRLEETGWLDEPTKDLIRQPRCGVPDIADYSFFPGSPKIENNHVTYSIYNYPVGIKYEIVEKIIWKAIKIWSRVTPLKFRRVYTGNSDIDFAFLRGVHGDGFPFDGKGKGKGNILAHAFAPNPYYQGMVHFDNDEEWSYSYKGINLFLVAVHEIGHALGLRHSQDPNSIMYPNYRYQDTENFRLSDDDIKGIRVLYNSEYESQRRF</sequence>
<keyword evidence="12" id="KW-0865">Zymogen</keyword>
<feature type="binding site" evidence="14">
    <location>
        <position position="196"/>
    </location>
    <ligand>
        <name>Ca(2+)</name>
        <dbReference type="ChEBI" id="CHEBI:29108"/>
        <label>3</label>
    </ligand>
</feature>
<evidence type="ECO:0000256" key="3">
    <source>
        <dbReference type="ARBA" id="ARBA00022525"/>
    </source>
</evidence>
<evidence type="ECO:0000256" key="11">
    <source>
        <dbReference type="ARBA" id="ARBA00023049"/>
    </source>
</evidence>
<feature type="binding site" evidence="14">
    <location>
        <position position="231"/>
    </location>
    <ligand>
        <name>Zn(2+)</name>
        <dbReference type="ChEBI" id="CHEBI:29105"/>
        <label>2</label>
        <note>catalytic</note>
    </ligand>
</feature>
<dbReference type="PANTHER" id="PTHR10201:SF136">
    <property type="entry name" value="HEMOPEXIN"/>
    <property type="match status" value="1"/>
</dbReference>
<reference evidence="17" key="2">
    <citation type="submission" date="2025-08" db="UniProtKB">
        <authorList>
            <consortium name="Ensembl"/>
        </authorList>
    </citation>
    <scope>IDENTIFICATION</scope>
</reference>
<dbReference type="KEGG" id="mdo:100020298"/>
<keyword evidence="7 15" id="KW-0732">Signal</keyword>
<feature type="binding site" evidence="14">
    <location>
        <position position="161"/>
    </location>
    <ligand>
        <name>Zn(2+)</name>
        <dbReference type="ChEBI" id="CHEBI:29105"/>
        <label>1</label>
    </ligand>
</feature>
<dbReference type="GO" id="GO:0042168">
    <property type="term" value="P:heme metabolic process"/>
    <property type="evidence" value="ECO:0000318"/>
    <property type="project" value="GO_Central"/>
</dbReference>
<evidence type="ECO:0000313" key="17">
    <source>
        <dbReference type="Ensembl" id="ENSMODP00000039203.2"/>
    </source>
</evidence>
<dbReference type="Bgee" id="ENSMODG00000029146">
    <property type="expression patterns" value="Expressed in kidney and 3 other cell types or tissues"/>
</dbReference>
<dbReference type="AlphaFoldDB" id="K7E0A2"/>
<evidence type="ECO:0000256" key="13">
    <source>
        <dbReference type="PIRSR" id="PIRSR621190-1"/>
    </source>
</evidence>
<evidence type="ECO:0000256" key="5">
    <source>
        <dbReference type="ARBA" id="ARBA00022670"/>
    </source>
</evidence>
<dbReference type="InParanoid" id="K7E0A2"/>
<dbReference type="GO" id="GO:0005615">
    <property type="term" value="C:extracellular space"/>
    <property type="evidence" value="ECO:0000318"/>
    <property type="project" value="GO_Central"/>
</dbReference>
<dbReference type="GO" id="GO:0004222">
    <property type="term" value="F:metalloendopeptidase activity"/>
    <property type="evidence" value="ECO:0007669"/>
    <property type="project" value="InterPro"/>
</dbReference>
<dbReference type="Pfam" id="PF00413">
    <property type="entry name" value="Peptidase_M10"/>
    <property type="match status" value="1"/>
</dbReference>
<evidence type="ECO:0000256" key="12">
    <source>
        <dbReference type="ARBA" id="ARBA00023145"/>
    </source>
</evidence>
<comment type="similarity">
    <text evidence="2">Belongs to the peptidase M10A family.</text>
</comment>
<comment type="cofactor">
    <cofactor evidence="14">
        <name>Ca(2+)</name>
        <dbReference type="ChEBI" id="CHEBI:29108"/>
    </cofactor>
    <text evidence="14">Can bind about 5 Ca(2+) ions per subunit.</text>
</comment>
<evidence type="ECO:0000256" key="15">
    <source>
        <dbReference type="SAM" id="SignalP"/>
    </source>
</evidence>
<dbReference type="FunFam" id="3.40.390.10:FF:000007">
    <property type="entry name" value="Collagenase 3"/>
    <property type="match status" value="1"/>
</dbReference>
<dbReference type="PROSITE" id="PS00546">
    <property type="entry name" value="CYSTEINE_SWITCH"/>
    <property type="match status" value="1"/>
</dbReference>
<feature type="chain" id="PRO_5023837898" evidence="15">
    <location>
        <begin position="18"/>
        <end position="267"/>
    </location>
</feature>
<evidence type="ECO:0000256" key="7">
    <source>
        <dbReference type="ARBA" id="ARBA00022729"/>
    </source>
</evidence>
<feature type="binding site" evidence="14">
    <location>
        <position position="196"/>
    </location>
    <ligand>
        <name>Ca(2+)</name>
        <dbReference type="ChEBI" id="CHEBI:29108"/>
        <label>1</label>
    </ligand>
</feature>
<evidence type="ECO:0000313" key="18">
    <source>
        <dbReference type="Proteomes" id="UP000002280"/>
    </source>
</evidence>
<keyword evidence="5" id="KW-0645">Protease</keyword>
<dbReference type="CDD" id="cd04278">
    <property type="entry name" value="ZnMc_MMP"/>
    <property type="match status" value="1"/>
</dbReference>
<feature type="binding site" evidence="14">
    <location>
        <position position="167"/>
    </location>
    <ligand>
        <name>Ca(2+)</name>
        <dbReference type="ChEBI" id="CHEBI:29108"/>
        <label>3</label>
    </ligand>
</feature>
<name>K7E0A2_MONDO</name>
<dbReference type="Ensembl" id="ENSMODT00000042313.2">
    <property type="protein sequence ID" value="ENSMODP00000039203.2"/>
    <property type="gene ID" value="ENSMODG00000029146.2"/>
</dbReference>
<evidence type="ECO:0000256" key="4">
    <source>
        <dbReference type="ARBA" id="ARBA00022530"/>
    </source>
</evidence>
<dbReference type="eggNOG" id="KOG1565">
    <property type="taxonomic scope" value="Eukaryota"/>
</dbReference>
<dbReference type="SUPFAM" id="SSF47090">
    <property type="entry name" value="PGBD-like"/>
    <property type="match status" value="1"/>
</dbReference>
<feature type="binding site" description="in inhibited form" evidence="14">
    <location>
        <position position="83"/>
    </location>
    <ligand>
        <name>Zn(2+)</name>
        <dbReference type="ChEBI" id="CHEBI:29105"/>
        <label>2</label>
        <note>catalytic</note>
    </ligand>
</feature>
<dbReference type="STRING" id="13616.ENSMODP00000039203"/>
<keyword evidence="11" id="KW-0482">Metalloprotease</keyword>
<keyword evidence="4" id="KW-0272">Extracellular matrix</keyword>
<feature type="signal peptide" evidence="15">
    <location>
        <begin position="1"/>
        <end position="17"/>
    </location>
</feature>
<feature type="binding site" evidence="14">
    <location>
        <position position="191"/>
    </location>
    <ligand>
        <name>Zn(2+)</name>
        <dbReference type="ChEBI" id="CHEBI:29105"/>
        <label>1</label>
    </ligand>
</feature>